<sequence>MLKSIKDTGKLFQIEGLRNGKVNIKATTYLLSLPEKQQAEVLAAHLEHLKKDLEKYHNTKRSSYNKNNEVEMVQVKLLIEVIEGLMAQV</sequence>
<gene>
    <name evidence="1" type="ORF">PITCH_A240027</name>
</gene>
<protein>
    <submittedName>
        <fullName evidence="1">Uncharacterized protein</fullName>
    </submittedName>
</protein>
<reference evidence="1" key="1">
    <citation type="submission" date="2018-01" db="EMBL/GenBank/DDBJ databases">
        <authorList>
            <person name="Regsiter A."/>
            <person name="William W."/>
        </authorList>
    </citation>
    <scope>NUCLEOTIDE SEQUENCE</scope>
    <source>
        <strain evidence="1">TRIP AH-1</strain>
    </source>
</reference>
<dbReference type="EMBL" id="OJIN01000157">
    <property type="protein sequence ID" value="SPD74556.1"/>
    <property type="molecule type" value="Genomic_DNA"/>
</dbReference>
<organism evidence="1">
    <name type="scientific">uncultured Desulfobacterium sp</name>
    <dbReference type="NCBI Taxonomy" id="201089"/>
    <lineage>
        <taxon>Bacteria</taxon>
        <taxon>Pseudomonadati</taxon>
        <taxon>Thermodesulfobacteriota</taxon>
        <taxon>Desulfobacteria</taxon>
        <taxon>Desulfobacterales</taxon>
        <taxon>Desulfobacteriaceae</taxon>
        <taxon>Desulfobacterium</taxon>
        <taxon>environmental samples</taxon>
    </lineage>
</organism>
<name>A0A445MYJ9_9BACT</name>
<dbReference type="AlphaFoldDB" id="A0A445MYJ9"/>
<accession>A0A445MYJ9</accession>
<proteinExistence type="predicted"/>
<evidence type="ECO:0000313" key="1">
    <source>
        <dbReference type="EMBL" id="SPD74556.1"/>
    </source>
</evidence>